<comment type="caution">
    <text evidence="2">The sequence shown here is derived from an EMBL/GenBank/DDBJ whole genome shotgun (WGS) entry which is preliminary data.</text>
</comment>
<sequence>MHVVDTCGWIEWLTDGALAESYAPYLADSNILVVPTLVQFELYKWCLREKDEAAALDVIGLTEACLVHALDTRIALSAADLSARHKLAMADAIVYATALAVGGKLLTSDAHFKNLPEVLYWQKKT</sequence>
<proteinExistence type="predicted"/>
<dbReference type="Gene3D" id="3.40.50.1010">
    <property type="entry name" value="5'-nuclease"/>
    <property type="match status" value="1"/>
</dbReference>
<evidence type="ECO:0000313" key="2">
    <source>
        <dbReference type="EMBL" id="OIR10709.1"/>
    </source>
</evidence>
<keyword evidence="2" id="KW-0540">Nuclease</keyword>
<organism evidence="2">
    <name type="scientific">mine drainage metagenome</name>
    <dbReference type="NCBI Taxonomy" id="410659"/>
    <lineage>
        <taxon>unclassified sequences</taxon>
        <taxon>metagenomes</taxon>
        <taxon>ecological metagenomes</taxon>
    </lineage>
</organism>
<dbReference type="InterPro" id="IPR002716">
    <property type="entry name" value="PIN_dom"/>
</dbReference>
<gene>
    <name evidence="2" type="primary">vapC_2</name>
    <name evidence="2" type="ORF">GALL_74790</name>
</gene>
<dbReference type="EMBL" id="MLJW01000022">
    <property type="protein sequence ID" value="OIR10709.1"/>
    <property type="molecule type" value="Genomic_DNA"/>
</dbReference>
<feature type="domain" description="PIN" evidence="1">
    <location>
        <begin position="3"/>
        <end position="116"/>
    </location>
</feature>
<evidence type="ECO:0000259" key="1">
    <source>
        <dbReference type="Pfam" id="PF01850"/>
    </source>
</evidence>
<keyword evidence="2" id="KW-0255">Endonuclease</keyword>
<dbReference type="Pfam" id="PF01850">
    <property type="entry name" value="PIN"/>
    <property type="match status" value="1"/>
</dbReference>
<name>A0A1J5T374_9ZZZZ</name>
<protein>
    <submittedName>
        <fullName evidence="2">tRNA(fMet)-specific endonuclease VapC</fullName>
    </submittedName>
</protein>
<dbReference type="SUPFAM" id="SSF88723">
    <property type="entry name" value="PIN domain-like"/>
    <property type="match status" value="1"/>
</dbReference>
<reference evidence="2" key="1">
    <citation type="submission" date="2016-10" db="EMBL/GenBank/DDBJ databases">
        <title>Sequence of Gallionella enrichment culture.</title>
        <authorList>
            <person name="Poehlein A."/>
            <person name="Muehling M."/>
            <person name="Daniel R."/>
        </authorList>
    </citation>
    <scope>NUCLEOTIDE SEQUENCE</scope>
</reference>
<dbReference type="InterPro" id="IPR029060">
    <property type="entry name" value="PIN-like_dom_sf"/>
</dbReference>
<dbReference type="GO" id="GO:0004519">
    <property type="term" value="F:endonuclease activity"/>
    <property type="evidence" value="ECO:0007669"/>
    <property type="project" value="UniProtKB-KW"/>
</dbReference>
<keyword evidence="2" id="KW-0378">Hydrolase</keyword>
<dbReference type="CDD" id="cd18686">
    <property type="entry name" value="PIN_VapC-like"/>
    <property type="match status" value="1"/>
</dbReference>
<accession>A0A1J5T374</accession>
<dbReference type="AlphaFoldDB" id="A0A1J5T374"/>